<dbReference type="AlphaFoldDB" id="A0A8J3BHP3"/>
<dbReference type="InterPro" id="IPR025345">
    <property type="entry name" value="DUF4249"/>
</dbReference>
<dbReference type="EMBL" id="BMNR01000002">
    <property type="protein sequence ID" value="GGK15011.1"/>
    <property type="molecule type" value="Genomic_DNA"/>
</dbReference>
<evidence type="ECO:0008006" key="3">
    <source>
        <dbReference type="Google" id="ProtNLM"/>
    </source>
</evidence>
<accession>A0A8J3BHP3</accession>
<dbReference type="Pfam" id="PF14054">
    <property type="entry name" value="DUF4249"/>
    <property type="match status" value="1"/>
</dbReference>
<evidence type="ECO:0000313" key="2">
    <source>
        <dbReference type="Proteomes" id="UP000612329"/>
    </source>
</evidence>
<gene>
    <name evidence="1" type="ORF">GCM10007962_06490</name>
</gene>
<reference evidence="1" key="1">
    <citation type="journal article" date="2014" name="Int. J. Syst. Evol. Microbiol.">
        <title>Complete genome sequence of Corynebacterium casei LMG S-19264T (=DSM 44701T), isolated from a smear-ripened cheese.</title>
        <authorList>
            <consortium name="US DOE Joint Genome Institute (JGI-PGF)"/>
            <person name="Walter F."/>
            <person name="Albersmeier A."/>
            <person name="Kalinowski J."/>
            <person name="Ruckert C."/>
        </authorList>
    </citation>
    <scope>NUCLEOTIDE SEQUENCE</scope>
    <source>
        <strain evidence="1">JCM 12862</strain>
    </source>
</reference>
<dbReference type="PROSITE" id="PS51257">
    <property type="entry name" value="PROKAR_LIPOPROTEIN"/>
    <property type="match status" value="1"/>
</dbReference>
<proteinExistence type="predicted"/>
<dbReference type="Proteomes" id="UP000612329">
    <property type="component" value="Unassembled WGS sequence"/>
</dbReference>
<keyword evidence="2" id="KW-1185">Reference proteome</keyword>
<organism evidence="1 2">
    <name type="scientific">Yeosuana aromativorans</name>
    <dbReference type="NCBI Taxonomy" id="288019"/>
    <lineage>
        <taxon>Bacteria</taxon>
        <taxon>Pseudomonadati</taxon>
        <taxon>Bacteroidota</taxon>
        <taxon>Flavobacteriia</taxon>
        <taxon>Flavobacteriales</taxon>
        <taxon>Flavobacteriaceae</taxon>
        <taxon>Yeosuana</taxon>
    </lineage>
</organism>
<dbReference type="RefSeq" id="WP_188649998.1">
    <property type="nucleotide sequence ID" value="NZ_BMNR01000002.1"/>
</dbReference>
<reference evidence="1" key="2">
    <citation type="submission" date="2020-09" db="EMBL/GenBank/DDBJ databases">
        <authorList>
            <person name="Sun Q."/>
            <person name="Ohkuma M."/>
        </authorList>
    </citation>
    <scope>NUCLEOTIDE SEQUENCE</scope>
    <source>
        <strain evidence="1">JCM 12862</strain>
    </source>
</reference>
<protein>
    <recommendedName>
        <fullName evidence="3">DUF4249 domain-containing protein</fullName>
    </recommendedName>
</protein>
<name>A0A8J3BHP3_9FLAO</name>
<evidence type="ECO:0000313" key="1">
    <source>
        <dbReference type="EMBL" id="GGK15011.1"/>
    </source>
</evidence>
<sequence>MKKVAYLILLSILIISCEDVIDVKTPTEKPRLVIDASINWFKGTTGNEQDIKLTLTAPYFNNSVPPANGAQVLVVDSNNQVFNFIEDGQTGIYTNNNFIPVIDETYTLTIIYKNETYTATETLKSVASIDYVDQNDNGGFSGNETELKAFYKDPADEKNYYFFEFISDIPVIPSLEVYKDEFTNGNEMFGFYTEEDLTTGDIVTIRNYGISEQFYNYMFVLLQQNSQEGGGPFETQPATVRGNCINQTNPENYPLGYFRLSQVDEYIYTTK</sequence>
<comment type="caution">
    <text evidence="1">The sequence shown here is derived from an EMBL/GenBank/DDBJ whole genome shotgun (WGS) entry which is preliminary data.</text>
</comment>